<sequence length="307" mass="32352">MSAISVILLVVAGTCVASVALGALTLRTARATRRELAALRAELLAARGLPAARPVPPPEEIRTAVAAALADERERELAEARAYWAEQDARDHEGPGGLLAGRGLGYEVAEADEELLDALLERYLLSDSGHLPGAPRAAREGASLIPRQADDEPAESEEQPLDAVDGTEGGESAELAAARRRHPSHPGFTLTGEPLERGGDRSPRDEQRHTADRLTRLAEAGIPLADVRHGPMGTLDVLLFADGTTLCLTPSHQEAAERLAEAVRAGEEPVLMGGSGFSGAYALTFSCGAESVYLLADRVVASTHRTD</sequence>
<accession>A0ABU2LRA7</accession>
<evidence type="ECO:0000313" key="2">
    <source>
        <dbReference type="EMBL" id="MDT0319588.1"/>
    </source>
</evidence>
<gene>
    <name evidence="2" type="ORF">RNC47_14695</name>
</gene>
<dbReference type="EMBL" id="JAVREM010000015">
    <property type="protein sequence ID" value="MDT0319588.1"/>
    <property type="molecule type" value="Genomic_DNA"/>
</dbReference>
<reference evidence="3" key="1">
    <citation type="submission" date="2023-07" db="EMBL/GenBank/DDBJ databases">
        <title>30 novel species of actinomycetes from the DSMZ collection.</title>
        <authorList>
            <person name="Nouioui I."/>
        </authorList>
    </citation>
    <scope>NUCLEOTIDE SEQUENCE [LARGE SCALE GENOMIC DNA]</scope>
    <source>
        <strain evidence="3">DSM 44918</strain>
    </source>
</reference>
<organism evidence="2 3">
    <name type="scientific">Streptomyces millisiae</name>
    <dbReference type="NCBI Taxonomy" id="3075542"/>
    <lineage>
        <taxon>Bacteria</taxon>
        <taxon>Bacillati</taxon>
        <taxon>Actinomycetota</taxon>
        <taxon>Actinomycetes</taxon>
        <taxon>Kitasatosporales</taxon>
        <taxon>Streptomycetaceae</taxon>
        <taxon>Streptomyces</taxon>
    </lineage>
</organism>
<comment type="caution">
    <text evidence="2">The sequence shown here is derived from an EMBL/GenBank/DDBJ whole genome shotgun (WGS) entry which is preliminary data.</text>
</comment>
<evidence type="ECO:0000313" key="3">
    <source>
        <dbReference type="Proteomes" id="UP001183420"/>
    </source>
</evidence>
<proteinExistence type="predicted"/>
<name>A0ABU2LRA7_9ACTN</name>
<feature type="compositionally biased region" description="Basic and acidic residues" evidence="1">
    <location>
        <begin position="194"/>
        <end position="210"/>
    </location>
</feature>
<evidence type="ECO:0008006" key="4">
    <source>
        <dbReference type="Google" id="ProtNLM"/>
    </source>
</evidence>
<protein>
    <recommendedName>
        <fullName evidence="4">Secreted protein</fullName>
    </recommendedName>
</protein>
<keyword evidence="3" id="KW-1185">Reference proteome</keyword>
<dbReference type="Proteomes" id="UP001183420">
    <property type="component" value="Unassembled WGS sequence"/>
</dbReference>
<feature type="compositionally biased region" description="Acidic residues" evidence="1">
    <location>
        <begin position="151"/>
        <end position="160"/>
    </location>
</feature>
<evidence type="ECO:0000256" key="1">
    <source>
        <dbReference type="SAM" id="MobiDB-lite"/>
    </source>
</evidence>
<feature type="region of interest" description="Disordered" evidence="1">
    <location>
        <begin position="148"/>
        <end position="210"/>
    </location>
</feature>
<dbReference type="RefSeq" id="WP_311598988.1">
    <property type="nucleotide sequence ID" value="NZ_JAVREM010000015.1"/>
</dbReference>